<reference evidence="1 2" key="1">
    <citation type="submission" date="2020-07" db="EMBL/GenBank/DDBJ databases">
        <title>Genomic Encyclopedia of Type Strains, Phase III (KMG-III): the genomes of soil and plant-associated and newly described type strains.</title>
        <authorList>
            <person name="Whitman W."/>
        </authorList>
    </citation>
    <scope>NUCLEOTIDE SEQUENCE [LARGE SCALE GENOMIC DNA]</scope>
    <source>
        <strain evidence="1 2">CECT 8576</strain>
    </source>
</reference>
<dbReference type="Proteomes" id="UP000548304">
    <property type="component" value="Unassembled WGS sequence"/>
</dbReference>
<name>A0A852YU93_9ACTN</name>
<gene>
    <name evidence="1" type="ORF">FHR84_001583</name>
</gene>
<comment type="caution">
    <text evidence="1">The sequence shown here is derived from an EMBL/GenBank/DDBJ whole genome shotgun (WGS) entry which is preliminary data.</text>
</comment>
<sequence length="44" mass="4877">MSDNEILGVEAEQLEPLGSFSSAESARDLFGLTRELRLVWLPEA</sequence>
<evidence type="ECO:0000313" key="1">
    <source>
        <dbReference type="EMBL" id="NYH78261.1"/>
    </source>
</evidence>
<organism evidence="1 2">
    <name type="scientific">Actinopolyspora biskrensis</name>
    <dbReference type="NCBI Taxonomy" id="1470178"/>
    <lineage>
        <taxon>Bacteria</taxon>
        <taxon>Bacillati</taxon>
        <taxon>Actinomycetota</taxon>
        <taxon>Actinomycetes</taxon>
        <taxon>Actinopolysporales</taxon>
        <taxon>Actinopolysporaceae</taxon>
        <taxon>Actinopolyspora</taxon>
    </lineage>
</organism>
<proteinExistence type="predicted"/>
<accession>A0A852YU93</accession>
<evidence type="ECO:0000313" key="2">
    <source>
        <dbReference type="Proteomes" id="UP000548304"/>
    </source>
</evidence>
<keyword evidence="2" id="KW-1185">Reference proteome</keyword>
<dbReference type="RefSeq" id="WP_281361258.1">
    <property type="nucleotide sequence ID" value="NZ_JACBYW010000002.1"/>
</dbReference>
<dbReference type="AlphaFoldDB" id="A0A852YU93"/>
<dbReference type="EMBL" id="JACBYW010000002">
    <property type="protein sequence ID" value="NYH78261.1"/>
    <property type="molecule type" value="Genomic_DNA"/>
</dbReference>
<protein>
    <submittedName>
        <fullName evidence="1">Uncharacterized protein</fullName>
    </submittedName>
</protein>